<dbReference type="EMBL" id="CP012333">
    <property type="protein sequence ID" value="AKU98924.1"/>
    <property type="molecule type" value="Genomic_DNA"/>
</dbReference>
<dbReference type="AlphaFoldDB" id="A0A0K1Q0I1"/>
<dbReference type="PATRIC" id="fig|1391654.3.peg.5667"/>
<keyword evidence="1" id="KW-0812">Transmembrane</keyword>
<name>A0A0K1Q0I1_9BACT</name>
<feature type="transmembrane region" description="Helical" evidence="1">
    <location>
        <begin position="7"/>
        <end position="28"/>
    </location>
</feature>
<organism evidence="2 3">
    <name type="scientific">Labilithrix luteola</name>
    <dbReference type="NCBI Taxonomy" id="1391654"/>
    <lineage>
        <taxon>Bacteria</taxon>
        <taxon>Pseudomonadati</taxon>
        <taxon>Myxococcota</taxon>
        <taxon>Polyangia</taxon>
        <taxon>Polyangiales</taxon>
        <taxon>Labilitrichaceae</taxon>
        <taxon>Labilithrix</taxon>
    </lineage>
</organism>
<evidence type="ECO:0000313" key="3">
    <source>
        <dbReference type="Proteomes" id="UP000064967"/>
    </source>
</evidence>
<keyword evidence="1" id="KW-1133">Transmembrane helix</keyword>
<feature type="transmembrane region" description="Helical" evidence="1">
    <location>
        <begin position="86"/>
        <end position="104"/>
    </location>
</feature>
<feature type="transmembrane region" description="Helical" evidence="1">
    <location>
        <begin position="48"/>
        <end position="66"/>
    </location>
</feature>
<accession>A0A0K1Q0I1</accession>
<evidence type="ECO:0000313" key="2">
    <source>
        <dbReference type="EMBL" id="AKU98924.1"/>
    </source>
</evidence>
<evidence type="ECO:0000256" key="1">
    <source>
        <dbReference type="SAM" id="Phobius"/>
    </source>
</evidence>
<proteinExistence type="predicted"/>
<keyword evidence="3" id="KW-1185">Reference proteome</keyword>
<dbReference type="STRING" id="1391654.AKJ09_05588"/>
<dbReference type="OrthoDB" id="9790409at2"/>
<feature type="transmembrane region" description="Helical" evidence="1">
    <location>
        <begin position="116"/>
        <end position="135"/>
    </location>
</feature>
<dbReference type="KEGG" id="llu:AKJ09_05588"/>
<gene>
    <name evidence="2" type="ORF">AKJ09_05588</name>
</gene>
<dbReference type="Pfam" id="PF20398">
    <property type="entry name" value="DUF6691"/>
    <property type="match status" value="1"/>
</dbReference>
<keyword evidence="1" id="KW-0472">Membrane</keyword>
<dbReference type="Proteomes" id="UP000064967">
    <property type="component" value="Chromosome"/>
</dbReference>
<reference evidence="2 3" key="1">
    <citation type="submission" date="2015-08" db="EMBL/GenBank/DDBJ databases">
        <authorList>
            <person name="Babu N.S."/>
            <person name="Beckwith C.J."/>
            <person name="Beseler K.G."/>
            <person name="Brison A."/>
            <person name="Carone J.V."/>
            <person name="Caskin T.P."/>
            <person name="Diamond M."/>
            <person name="Durham M.E."/>
            <person name="Foxe J.M."/>
            <person name="Go M."/>
            <person name="Henderson B.A."/>
            <person name="Jones I.B."/>
            <person name="McGettigan J.A."/>
            <person name="Micheletti S.J."/>
            <person name="Nasrallah M.E."/>
            <person name="Ortiz D."/>
            <person name="Piller C.R."/>
            <person name="Privatt S.R."/>
            <person name="Schneider S.L."/>
            <person name="Sharp S."/>
            <person name="Smith T.C."/>
            <person name="Stanton J.D."/>
            <person name="Ullery H.E."/>
            <person name="Wilson R.J."/>
            <person name="Serrano M.G."/>
            <person name="Buck G."/>
            <person name="Lee V."/>
            <person name="Wang Y."/>
            <person name="Carvalho R."/>
            <person name="Voegtly L."/>
            <person name="Shi R."/>
            <person name="Duckworth R."/>
            <person name="Johnson A."/>
            <person name="Loviza R."/>
            <person name="Walstead R."/>
            <person name="Shah Z."/>
            <person name="Kiflezghi M."/>
            <person name="Wade K."/>
            <person name="Ball S.L."/>
            <person name="Bradley K.W."/>
            <person name="Asai D.J."/>
            <person name="Bowman C.A."/>
            <person name="Russell D.A."/>
            <person name="Pope W.H."/>
            <person name="Jacobs-Sera D."/>
            <person name="Hendrix R.W."/>
            <person name="Hatfull G.F."/>
        </authorList>
    </citation>
    <scope>NUCLEOTIDE SEQUENCE [LARGE SCALE GENOMIC DNA]</scope>
    <source>
        <strain evidence="2 3">DSM 27648</strain>
    </source>
</reference>
<protein>
    <submittedName>
        <fullName evidence="2">Uncharacterized protein</fullName>
    </submittedName>
</protein>
<sequence length="146" mass="14949">MSSSKNARLVMASIAGVIFGVGLGVAGMTRPSKVLAFLDVAGAWDPSLAFVMIGAIGVHMIAVAVARRRSAPLLAPAFSWPTRTRIDMPLLAGAALFGVGWGLGGFCPGPALTTAASGNLAAIAFVLAMVGGMTMRHLQTRPTKRS</sequence>
<dbReference type="InterPro" id="IPR046513">
    <property type="entry name" value="DUF6691"/>
</dbReference>
<dbReference type="RefSeq" id="WP_146650053.1">
    <property type="nucleotide sequence ID" value="NZ_CP012333.1"/>
</dbReference>